<dbReference type="EMBL" id="ASRX01000132">
    <property type="protein sequence ID" value="EYF00116.1"/>
    <property type="molecule type" value="Genomic_DNA"/>
</dbReference>
<dbReference type="STRING" id="1192034.CAP_1355"/>
<comment type="caution">
    <text evidence="8">The sequence shown here is derived from an EMBL/GenBank/DDBJ whole genome shotgun (WGS) entry which is preliminary data.</text>
</comment>
<name>A0A017SV08_9BACT</name>
<keyword evidence="4 6" id="KW-0378">Hydrolase</keyword>
<comment type="similarity">
    <text evidence="1 6">Belongs to the peptidase S1B family.</text>
</comment>
<dbReference type="GO" id="GO:0008236">
    <property type="term" value="F:serine-type peptidase activity"/>
    <property type="evidence" value="ECO:0007669"/>
    <property type="project" value="UniProtKB-KW"/>
</dbReference>
<sequence length="338" mass="37526">MISEQWRDGATRAAFREALARKYPTIDEARAFVEKVRLNPIRIGFNNRADLTWFSILEEAYKQGERWMQAILELALQDYPDDDALLRLLEGKPVRYAQGPDLTSLGWHGRGGQTLEKILGKRSSLVPVSFLELGMRCARAVVRVKCADGSLGSGFLAAGDLLVTNHHVLRSREMAARARVQFNFQKTVDGLDAEMEELPLEPQAFFATSSADDCTVVRVTGEPSARWGAIALKPAQIQRDDRVNIIQHPGGDQKQLSFFHNLVVFSGEGRLQYLTDTLPGSSGSPVFDKDWQLVALHHSGGWIVEPGTNDQFYRNEGILVERVLAVIQAARGEASPLA</sequence>
<evidence type="ECO:0000256" key="5">
    <source>
        <dbReference type="ARBA" id="ARBA00022825"/>
    </source>
</evidence>
<keyword evidence="2 6" id="KW-0645">Protease</keyword>
<dbReference type="Pfam" id="PF19955">
    <property type="entry name" value="EAD1"/>
    <property type="match status" value="1"/>
</dbReference>
<evidence type="ECO:0000256" key="1">
    <source>
        <dbReference type="ARBA" id="ARBA00008764"/>
    </source>
</evidence>
<keyword evidence="9" id="KW-1185">Reference proteome</keyword>
<dbReference type="InterPro" id="IPR008256">
    <property type="entry name" value="Peptidase_S1B"/>
</dbReference>
<dbReference type="Gene3D" id="2.40.10.10">
    <property type="entry name" value="Trypsin-like serine proteases"/>
    <property type="match status" value="2"/>
</dbReference>
<dbReference type="eggNOG" id="COG3591">
    <property type="taxonomic scope" value="Bacteria"/>
</dbReference>
<dbReference type="EC" id="3.4.21.-" evidence="6"/>
<dbReference type="RefSeq" id="WP_044252232.1">
    <property type="nucleotide sequence ID" value="NZ_ASRX01000132.1"/>
</dbReference>
<dbReference type="PANTHER" id="PTHR36234:SF5">
    <property type="entry name" value="LYSYL ENDOPEPTIDASE"/>
    <property type="match status" value="1"/>
</dbReference>
<organism evidence="8 9">
    <name type="scientific">Chondromyces apiculatus DSM 436</name>
    <dbReference type="NCBI Taxonomy" id="1192034"/>
    <lineage>
        <taxon>Bacteria</taxon>
        <taxon>Pseudomonadati</taxon>
        <taxon>Myxococcota</taxon>
        <taxon>Polyangia</taxon>
        <taxon>Polyangiales</taxon>
        <taxon>Polyangiaceae</taxon>
        <taxon>Chondromyces</taxon>
    </lineage>
</organism>
<gene>
    <name evidence="8" type="ORF">CAP_1355</name>
</gene>
<evidence type="ECO:0000313" key="8">
    <source>
        <dbReference type="EMBL" id="EYF00116.1"/>
    </source>
</evidence>
<evidence type="ECO:0000313" key="9">
    <source>
        <dbReference type="Proteomes" id="UP000019678"/>
    </source>
</evidence>
<proteinExistence type="inferred from homology"/>
<dbReference type="AlphaFoldDB" id="A0A017SV08"/>
<evidence type="ECO:0000256" key="6">
    <source>
        <dbReference type="RuleBase" id="RU004296"/>
    </source>
</evidence>
<evidence type="ECO:0000259" key="7">
    <source>
        <dbReference type="Pfam" id="PF19955"/>
    </source>
</evidence>
<evidence type="ECO:0000256" key="4">
    <source>
        <dbReference type="ARBA" id="ARBA00022801"/>
    </source>
</evidence>
<reference evidence="8 9" key="1">
    <citation type="submission" date="2013-05" db="EMBL/GenBank/DDBJ databases">
        <title>Genome assembly of Chondromyces apiculatus DSM 436.</title>
        <authorList>
            <person name="Sharma G."/>
            <person name="Khatri I."/>
            <person name="Kaur C."/>
            <person name="Mayilraj S."/>
            <person name="Subramanian S."/>
        </authorList>
    </citation>
    <scope>NUCLEOTIDE SEQUENCE [LARGE SCALE GENOMIC DNA]</scope>
    <source>
        <strain evidence="8 9">DSM 436</strain>
    </source>
</reference>
<dbReference type="SUPFAM" id="SSF50494">
    <property type="entry name" value="Trypsin-like serine proteases"/>
    <property type="match status" value="1"/>
</dbReference>
<dbReference type="PRINTS" id="PR00839">
    <property type="entry name" value="V8PROTEASE"/>
</dbReference>
<dbReference type="InterPro" id="IPR009003">
    <property type="entry name" value="Peptidase_S1_PA"/>
</dbReference>
<feature type="domain" description="Effector-associated" evidence="7">
    <location>
        <begin position="8"/>
        <end position="88"/>
    </location>
</feature>
<evidence type="ECO:0000256" key="2">
    <source>
        <dbReference type="ARBA" id="ARBA00022670"/>
    </source>
</evidence>
<keyword evidence="3" id="KW-0732">Signal</keyword>
<dbReference type="OrthoDB" id="513782at2"/>
<evidence type="ECO:0000256" key="3">
    <source>
        <dbReference type="ARBA" id="ARBA00022729"/>
    </source>
</evidence>
<dbReference type="PANTHER" id="PTHR36234">
    <property type="entry name" value="LYSYL ENDOPEPTIDASE"/>
    <property type="match status" value="1"/>
</dbReference>
<keyword evidence="5 6" id="KW-0720">Serine protease</keyword>
<dbReference type="Pfam" id="PF13365">
    <property type="entry name" value="Trypsin_2"/>
    <property type="match status" value="1"/>
</dbReference>
<dbReference type="InterPro" id="IPR043504">
    <property type="entry name" value="Peptidase_S1_PA_chymotrypsin"/>
</dbReference>
<dbReference type="GO" id="GO:0006508">
    <property type="term" value="P:proteolysis"/>
    <property type="evidence" value="ECO:0007669"/>
    <property type="project" value="UniProtKB-KW"/>
</dbReference>
<protein>
    <recommendedName>
        <fullName evidence="6">Serine protease</fullName>
        <ecNumber evidence="6">3.4.21.-</ecNumber>
    </recommendedName>
</protein>
<dbReference type="InterPro" id="IPR045430">
    <property type="entry name" value="EAD1"/>
</dbReference>
<dbReference type="Proteomes" id="UP000019678">
    <property type="component" value="Unassembled WGS sequence"/>
</dbReference>
<accession>A0A017SV08</accession>